<dbReference type="GeneID" id="18880355"/>
<gene>
    <name evidence="2" type="ORF">PUNSTDRAFT_139570</name>
</gene>
<feature type="region of interest" description="Disordered" evidence="1">
    <location>
        <begin position="116"/>
        <end position="250"/>
    </location>
</feature>
<dbReference type="OMA" id="KGHYMHF"/>
<feature type="region of interest" description="Disordered" evidence="1">
    <location>
        <begin position="1"/>
        <end position="74"/>
    </location>
</feature>
<dbReference type="OrthoDB" id="3200438at2759"/>
<evidence type="ECO:0000313" key="3">
    <source>
        <dbReference type="Proteomes" id="UP000054196"/>
    </source>
</evidence>
<protein>
    <submittedName>
        <fullName evidence="2">Uncharacterized protein</fullName>
    </submittedName>
</protein>
<dbReference type="HOGENOM" id="CLU_095403_0_0_1"/>
<reference evidence="3" key="1">
    <citation type="journal article" date="2012" name="Science">
        <title>The Paleozoic origin of enzymatic lignin decomposition reconstructed from 31 fungal genomes.</title>
        <authorList>
            <person name="Floudas D."/>
            <person name="Binder M."/>
            <person name="Riley R."/>
            <person name="Barry K."/>
            <person name="Blanchette R.A."/>
            <person name="Henrissat B."/>
            <person name="Martinez A.T."/>
            <person name="Otillar R."/>
            <person name="Spatafora J.W."/>
            <person name="Yadav J.S."/>
            <person name="Aerts A."/>
            <person name="Benoit I."/>
            <person name="Boyd A."/>
            <person name="Carlson A."/>
            <person name="Copeland A."/>
            <person name="Coutinho P.M."/>
            <person name="de Vries R.P."/>
            <person name="Ferreira P."/>
            <person name="Findley K."/>
            <person name="Foster B."/>
            <person name="Gaskell J."/>
            <person name="Glotzer D."/>
            <person name="Gorecki P."/>
            <person name="Heitman J."/>
            <person name="Hesse C."/>
            <person name="Hori C."/>
            <person name="Igarashi K."/>
            <person name="Jurgens J.A."/>
            <person name="Kallen N."/>
            <person name="Kersten P."/>
            <person name="Kohler A."/>
            <person name="Kuees U."/>
            <person name="Kumar T.K.A."/>
            <person name="Kuo A."/>
            <person name="LaButti K."/>
            <person name="Larrondo L.F."/>
            <person name="Lindquist E."/>
            <person name="Ling A."/>
            <person name="Lombard V."/>
            <person name="Lucas S."/>
            <person name="Lundell T."/>
            <person name="Martin R."/>
            <person name="McLaughlin D.J."/>
            <person name="Morgenstern I."/>
            <person name="Morin E."/>
            <person name="Murat C."/>
            <person name="Nagy L.G."/>
            <person name="Nolan M."/>
            <person name="Ohm R.A."/>
            <person name="Patyshakuliyeva A."/>
            <person name="Rokas A."/>
            <person name="Ruiz-Duenas F.J."/>
            <person name="Sabat G."/>
            <person name="Salamov A."/>
            <person name="Samejima M."/>
            <person name="Schmutz J."/>
            <person name="Slot J.C."/>
            <person name="St John F."/>
            <person name="Stenlid J."/>
            <person name="Sun H."/>
            <person name="Sun S."/>
            <person name="Syed K."/>
            <person name="Tsang A."/>
            <person name="Wiebenga A."/>
            <person name="Young D."/>
            <person name="Pisabarro A."/>
            <person name="Eastwood D.C."/>
            <person name="Martin F."/>
            <person name="Cullen D."/>
            <person name="Grigoriev I.V."/>
            <person name="Hibbett D.S."/>
        </authorList>
    </citation>
    <scope>NUCLEOTIDE SEQUENCE [LARGE SCALE GENOMIC DNA]</scope>
    <source>
        <strain evidence="3">HHB-11173 SS5</strain>
    </source>
</reference>
<dbReference type="Proteomes" id="UP000054196">
    <property type="component" value="Unassembled WGS sequence"/>
</dbReference>
<feature type="compositionally biased region" description="Low complexity" evidence="1">
    <location>
        <begin position="178"/>
        <end position="204"/>
    </location>
</feature>
<organism evidence="2 3">
    <name type="scientific">Punctularia strigosozonata (strain HHB-11173)</name>
    <name type="common">White-rot fungus</name>
    <dbReference type="NCBI Taxonomy" id="741275"/>
    <lineage>
        <taxon>Eukaryota</taxon>
        <taxon>Fungi</taxon>
        <taxon>Dikarya</taxon>
        <taxon>Basidiomycota</taxon>
        <taxon>Agaricomycotina</taxon>
        <taxon>Agaricomycetes</taxon>
        <taxon>Corticiales</taxon>
        <taxon>Punctulariaceae</taxon>
        <taxon>Punctularia</taxon>
    </lineage>
</organism>
<evidence type="ECO:0000256" key="1">
    <source>
        <dbReference type="SAM" id="MobiDB-lite"/>
    </source>
</evidence>
<keyword evidence="3" id="KW-1185">Reference proteome</keyword>
<name>R7S0U2_PUNST</name>
<sequence length="272" mass="28775">MELEMHSPTFSPMRTGPTLKRSRSPSPTLSDRPAKRAALALVGHLQLPPRPAPVTAPDIHAPQESGCTQRSPEDLVSQTRLANLRLDSPGLNAGDFQLPTEQASADECMEADTQLTPMDGDVSMSQEKIPRPSCPSIRISTSASSLATPSASDPSPQPLVLPHVSRPSSLHPLICIQPATPSTPSASSISPSPSSTTQPHSRSPWGTARSVSPAHMYFSASPPGPINSPGHTHPSPTASTNGPRKVLRFSMGPRADCEKCRQGLKGHSVHLD</sequence>
<feature type="compositionally biased region" description="Low complexity" evidence="1">
    <location>
        <begin position="140"/>
        <end position="154"/>
    </location>
</feature>
<proteinExistence type="predicted"/>
<evidence type="ECO:0000313" key="2">
    <source>
        <dbReference type="EMBL" id="EIN03417.1"/>
    </source>
</evidence>
<feature type="compositionally biased region" description="Polar residues" evidence="1">
    <location>
        <begin position="65"/>
        <end position="74"/>
    </location>
</feature>
<dbReference type="eggNOG" id="ENOG502SH2E">
    <property type="taxonomic scope" value="Eukaryota"/>
</dbReference>
<dbReference type="KEGG" id="psq:PUNSTDRAFT_139570"/>
<dbReference type="RefSeq" id="XP_007389357.1">
    <property type="nucleotide sequence ID" value="XM_007389295.1"/>
</dbReference>
<dbReference type="AlphaFoldDB" id="R7S0U2"/>
<dbReference type="EMBL" id="JH687570">
    <property type="protein sequence ID" value="EIN03417.1"/>
    <property type="molecule type" value="Genomic_DNA"/>
</dbReference>
<accession>R7S0U2</accession>